<keyword evidence="2" id="KW-0472">Membrane</keyword>
<evidence type="ECO:0000256" key="1">
    <source>
        <dbReference type="SAM" id="Coils"/>
    </source>
</evidence>
<evidence type="ECO:0000313" key="3">
    <source>
        <dbReference type="EMBL" id="PKC01027.1"/>
    </source>
</evidence>
<feature type="transmembrane region" description="Helical" evidence="2">
    <location>
        <begin position="765"/>
        <end position="786"/>
    </location>
</feature>
<dbReference type="AlphaFoldDB" id="A0A2N0P2K1"/>
<evidence type="ECO:0000256" key="2">
    <source>
        <dbReference type="SAM" id="Phobius"/>
    </source>
</evidence>
<keyword evidence="2" id="KW-0812">Transmembrane</keyword>
<dbReference type="VEuPathDB" id="FungiDB:FUN_023567"/>
<keyword evidence="2" id="KW-1133">Transmembrane helix</keyword>
<dbReference type="EMBL" id="LLXJ01001718">
    <property type="protein sequence ID" value="PKC01027.1"/>
    <property type="molecule type" value="Genomic_DNA"/>
</dbReference>
<dbReference type="VEuPathDB" id="FungiDB:RhiirFUN_001674"/>
<reference evidence="3 4" key="1">
    <citation type="submission" date="2016-04" db="EMBL/GenBank/DDBJ databases">
        <title>Genome analyses suggest a sexual origin of heterokaryosis in a supposedly ancient asexual fungus.</title>
        <authorList>
            <person name="Ropars J."/>
            <person name="Sedzielewska K."/>
            <person name="Noel J."/>
            <person name="Charron P."/>
            <person name="Farinelli L."/>
            <person name="Marton T."/>
            <person name="Kruger M."/>
            <person name="Pelin A."/>
            <person name="Brachmann A."/>
            <person name="Corradi N."/>
        </authorList>
    </citation>
    <scope>NUCLEOTIDE SEQUENCE [LARGE SCALE GENOMIC DNA]</scope>
    <source>
        <strain evidence="3 4">A5</strain>
    </source>
</reference>
<feature type="transmembrane region" description="Helical" evidence="2">
    <location>
        <begin position="725"/>
        <end position="745"/>
    </location>
</feature>
<organism evidence="3 4">
    <name type="scientific">Rhizophagus irregularis</name>
    <dbReference type="NCBI Taxonomy" id="588596"/>
    <lineage>
        <taxon>Eukaryota</taxon>
        <taxon>Fungi</taxon>
        <taxon>Fungi incertae sedis</taxon>
        <taxon>Mucoromycota</taxon>
        <taxon>Glomeromycotina</taxon>
        <taxon>Glomeromycetes</taxon>
        <taxon>Glomerales</taxon>
        <taxon>Glomeraceae</taxon>
        <taxon>Rhizophagus</taxon>
    </lineage>
</organism>
<reference evidence="3 4" key="2">
    <citation type="submission" date="2017-09" db="EMBL/GenBank/DDBJ databases">
        <title>Extensive intraspecific genome diversity in a model arbuscular mycorrhizal fungus.</title>
        <authorList>
            <person name="Chen E.C."/>
            <person name="Morin E."/>
            <person name="Beaudet D."/>
            <person name="Noel J."/>
            <person name="Ndikumana S."/>
            <person name="Charron P."/>
            <person name="St-Onge C."/>
            <person name="Giorgi J."/>
            <person name="Grigoriev I.V."/>
            <person name="Roux C."/>
            <person name="Martin F.M."/>
            <person name="Corradi N."/>
        </authorList>
    </citation>
    <scope>NUCLEOTIDE SEQUENCE [LARGE SCALE GENOMIC DNA]</scope>
    <source>
        <strain evidence="3 4">A5</strain>
    </source>
</reference>
<gene>
    <name evidence="3" type="ORF">RhiirA5_382037</name>
</gene>
<dbReference type="Proteomes" id="UP000232722">
    <property type="component" value="Unassembled WGS sequence"/>
</dbReference>
<feature type="transmembrane region" description="Helical" evidence="2">
    <location>
        <begin position="667"/>
        <end position="685"/>
    </location>
</feature>
<comment type="caution">
    <text evidence="3">The sequence shown here is derived from an EMBL/GenBank/DDBJ whole genome shotgun (WGS) entry which is preliminary data.</text>
</comment>
<proteinExistence type="predicted"/>
<feature type="transmembrane region" description="Helical" evidence="2">
    <location>
        <begin position="842"/>
        <end position="865"/>
    </location>
</feature>
<dbReference type="VEuPathDB" id="FungiDB:RhiirA1_472224"/>
<keyword evidence="1" id="KW-0175">Coiled coil</keyword>
<sequence>MYGRPRHIVRHRLFNTLDNNKFYCKKLLQKLASKITQSCVAQQQELTTQSPQVIRTYTDGTILFATGDVKSPGLSKRSFNSNFASQLKITLHFLNTNGEFKHIDVSCNCDELLDIRPLNPNYLLLLTRDIPTSRNLTVKIVDWTNKILSNVSTNAQIQAIGTSMNGTRFFVAGINATQLLCIEYAINDNEQIVDGRINKSIEIPVSLTINQIVSLDYKSWGIIFKETLDADYYNYRLLIISPETENPTPIILNKDRISSILSQIACAANKNFQYYCLFTSYNDLLLVNIHNNSTNQTNLFQSICFDSAKVYTMPNIGFLVEVKTRAYIKYIVLNIDIDYGDPNNAFGDSVVDNNQDDIDIDPFMLPNNTIVRILKKDNEYNFLSKGSSIPKKNQENGSYGLFNNTHIKETYPSDNELIPVGTDKIKLTFIHTVDLTAAVNISIHLESDGRYFLRQTLLCTDQYCEIGDNGYSLTINLLDITFNTPNADYSVEIDDKFLRYQNESETIPGIRKGPDSNNYDSDDDSKYLVGIIHLTVNGTNYYQSLNEDEKESFIKQIGKEISHSIPVNELRLNILSKFLEYDKIDRVNLLFIKFKIDPSDNNNIDKKSAKHVFDDFTKLFDFNNNIQTYLDTNDYTKHIDRKFKPREASSLWDDIRINLQELIKDRIFLAFLIFFIFLLIATYIFGRFKNKEGSNFIFFKITLIFVDIVNDISFVTKNRYNLRSFLIPSIIFVIVPLLLNTFLAFKVFIFELTKNSKFKDWFEEHAIFIRIITLFASGNVELLHLLDSKFAGISLFDAPFSPKALYWIFWGGIANIFIEDIPQLLIQILYAMAIETDYDNLAFFTLITSSLILITNVIGSIYEILAKKYEKLQKDYTKYMKELEEKEKN</sequence>
<feature type="coiled-coil region" evidence="1">
    <location>
        <begin position="862"/>
        <end position="889"/>
    </location>
</feature>
<feature type="transmembrane region" description="Helical" evidence="2">
    <location>
        <begin position="807"/>
        <end position="830"/>
    </location>
</feature>
<name>A0A2N0P2K1_9GLOM</name>
<protein>
    <submittedName>
        <fullName evidence="3">Uncharacterized protein</fullName>
    </submittedName>
</protein>
<feature type="transmembrane region" description="Helical" evidence="2">
    <location>
        <begin position="697"/>
        <end position="716"/>
    </location>
</feature>
<evidence type="ECO:0000313" key="4">
    <source>
        <dbReference type="Proteomes" id="UP000232722"/>
    </source>
</evidence>
<accession>A0A2N0P2K1</accession>
<dbReference type="VEuPathDB" id="FungiDB:RhiirFUN_001675"/>